<name>V5KST2_9CAUD</name>
<evidence type="ECO:0000313" key="2">
    <source>
        <dbReference type="EMBL" id="AGZ17488.1"/>
    </source>
</evidence>
<dbReference type="Pfam" id="PF04448">
    <property type="entry name" value="DUF551"/>
    <property type="match status" value="1"/>
</dbReference>
<evidence type="ECO:0000313" key="3">
    <source>
        <dbReference type="Proteomes" id="UP000018620"/>
    </source>
</evidence>
<accession>V5KST2</accession>
<gene>
    <name evidence="2" type="ORF">4MG_014</name>
</gene>
<dbReference type="KEGG" id="vg:17776264"/>
<dbReference type="InterPro" id="IPR007539">
    <property type="entry name" value="DUF551"/>
</dbReference>
<reference evidence="2 3" key="1">
    <citation type="journal article" date="2014" name="Arch. Virol.">
        <title>Complete genome sequence of enterobacteria phage 4MG, a new member of the subgroup "PVP-SE1-like phage" of the "rV5-like viruses".</title>
        <authorList>
            <person name="Kim M."/>
            <person name="Heu S."/>
            <person name="Ryu S."/>
        </authorList>
    </citation>
    <scope>NUCLEOTIDE SEQUENCE [LARGE SCALE GENOMIC DNA]</scope>
</reference>
<proteinExistence type="predicted"/>
<dbReference type="Proteomes" id="UP000018620">
    <property type="component" value="Segment"/>
</dbReference>
<dbReference type="OrthoDB" id="21071at10239"/>
<organism evidence="2 3">
    <name type="scientific">Escherichia phage 4MG</name>
    <dbReference type="NCBI Taxonomy" id="1391428"/>
    <lineage>
        <taxon>Viruses</taxon>
        <taxon>Duplodnaviria</taxon>
        <taxon>Heunggongvirae</taxon>
        <taxon>Uroviricota</taxon>
        <taxon>Caudoviricetes</taxon>
        <taxon>Vequintavirinae</taxon>
        <taxon>Seunavirus</taxon>
        <taxon>Seunavirus 4MG</taxon>
    </lineage>
</organism>
<sequence>MLTDWISCKDALPQVGKLVLVARGEGMWIAFLSEDGRWDDGDYLDNIDGVTHWQDLPVPPSLLGDKA</sequence>
<protein>
    <submittedName>
        <fullName evidence="2">Hyphothetical protein</fullName>
    </submittedName>
</protein>
<evidence type="ECO:0000259" key="1">
    <source>
        <dbReference type="Pfam" id="PF04448"/>
    </source>
</evidence>
<feature type="domain" description="DUF551" evidence="1">
    <location>
        <begin position="5"/>
        <end position="60"/>
    </location>
</feature>
<dbReference type="EMBL" id="KF550303">
    <property type="protein sequence ID" value="AGZ17488.1"/>
    <property type="molecule type" value="Genomic_DNA"/>
</dbReference>
<dbReference type="RefSeq" id="YP_008857230.1">
    <property type="nucleotide sequence ID" value="NC_022968.1"/>
</dbReference>
<keyword evidence="3" id="KW-1185">Reference proteome</keyword>